<evidence type="ECO:0000256" key="9">
    <source>
        <dbReference type="ARBA" id="ARBA00022842"/>
    </source>
</evidence>
<protein>
    <submittedName>
        <fullName evidence="14">YegS/Rv2252/BmrU family lipid kinase</fullName>
    </submittedName>
</protein>
<proteinExistence type="inferred from homology"/>
<evidence type="ECO:0000259" key="13">
    <source>
        <dbReference type="PROSITE" id="PS50146"/>
    </source>
</evidence>
<evidence type="ECO:0000256" key="6">
    <source>
        <dbReference type="ARBA" id="ARBA00022741"/>
    </source>
</evidence>
<evidence type="ECO:0000256" key="5">
    <source>
        <dbReference type="ARBA" id="ARBA00022723"/>
    </source>
</evidence>
<dbReference type="Pfam" id="PF19279">
    <property type="entry name" value="YegS_C"/>
    <property type="match status" value="1"/>
</dbReference>
<evidence type="ECO:0000256" key="8">
    <source>
        <dbReference type="ARBA" id="ARBA00022840"/>
    </source>
</evidence>
<organism evidence="14 15">
    <name type="scientific">Fusibacter ferrireducens</name>
    <dbReference type="NCBI Taxonomy" id="2785058"/>
    <lineage>
        <taxon>Bacteria</taxon>
        <taxon>Bacillati</taxon>
        <taxon>Bacillota</taxon>
        <taxon>Clostridia</taxon>
        <taxon>Eubacteriales</taxon>
        <taxon>Eubacteriales Family XII. Incertae Sedis</taxon>
        <taxon>Fusibacter</taxon>
    </lineage>
</organism>
<evidence type="ECO:0000256" key="3">
    <source>
        <dbReference type="ARBA" id="ARBA00022516"/>
    </source>
</evidence>
<dbReference type="GO" id="GO:0016301">
    <property type="term" value="F:kinase activity"/>
    <property type="evidence" value="ECO:0007669"/>
    <property type="project" value="UniProtKB-KW"/>
</dbReference>
<evidence type="ECO:0000256" key="4">
    <source>
        <dbReference type="ARBA" id="ARBA00022679"/>
    </source>
</evidence>
<dbReference type="InterPro" id="IPR001206">
    <property type="entry name" value="Diacylglycerol_kinase_cat_dom"/>
</dbReference>
<keyword evidence="15" id="KW-1185">Reference proteome</keyword>
<name>A0ABR9ZR64_9FIRM</name>
<keyword evidence="9" id="KW-0460">Magnesium</keyword>
<feature type="domain" description="DAGKc" evidence="13">
    <location>
        <begin position="1"/>
        <end position="130"/>
    </location>
</feature>
<evidence type="ECO:0000256" key="1">
    <source>
        <dbReference type="ARBA" id="ARBA00001946"/>
    </source>
</evidence>
<keyword evidence="4" id="KW-0808">Transferase</keyword>
<dbReference type="PANTHER" id="PTHR12358:SF106">
    <property type="entry name" value="LIPID KINASE YEGS"/>
    <property type="match status" value="1"/>
</dbReference>
<dbReference type="Pfam" id="PF00781">
    <property type="entry name" value="DAGK_cat"/>
    <property type="match status" value="1"/>
</dbReference>
<dbReference type="Proteomes" id="UP000614200">
    <property type="component" value="Unassembled WGS sequence"/>
</dbReference>
<dbReference type="SMART" id="SM00046">
    <property type="entry name" value="DAGKc"/>
    <property type="match status" value="1"/>
</dbReference>
<dbReference type="Gene3D" id="3.40.50.10330">
    <property type="entry name" value="Probable inorganic polyphosphate/atp-NAD kinase, domain 1"/>
    <property type="match status" value="1"/>
</dbReference>
<evidence type="ECO:0000256" key="10">
    <source>
        <dbReference type="ARBA" id="ARBA00023098"/>
    </source>
</evidence>
<keyword evidence="3" id="KW-0444">Lipid biosynthesis</keyword>
<dbReference type="Gene3D" id="2.60.200.40">
    <property type="match status" value="1"/>
</dbReference>
<dbReference type="InterPro" id="IPR005218">
    <property type="entry name" value="Diacylglycerol/lipid_kinase"/>
</dbReference>
<keyword evidence="5" id="KW-0479">Metal-binding</keyword>
<comment type="caution">
    <text evidence="14">The sequence shown here is derived from an EMBL/GenBank/DDBJ whole genome shotgun (WGS) entry which is preliminary data.</text>
</comment>
<keyword evidence="12" id="KW-1208">Phospholipid metabolism</keyword>
<keyword evidence="7 14" id="KW-0418">Kinase</keyword>
<dbReference type="RefSeq" id="WP_194701189.1">
    <property type="nucleotide sequence ID" value="NZ_JADKNH010000004.1"/>
</dbReference>
<gene>
    <name evidence="14" type="ORF">ISU02_07465</name>
</gene>
<keyword evidence="8" id="KW-0067">ATP-binding</keyword>
<keyword evidence="11" id="KW-0594">Phospholipid biosynthesis</keyword>
<sequence>MKALLLYNPRAGLKGFQNQLDYIIDQFQRRDLFVMPYRLNQIKKLETFLRGEIETQYDRVIIAGGDGTIHQVVNTLLKLNWTRPIAIFPVGTANDFAQMFEIPKTIEGMVDNALSQNWVDCDVGVANDQYFINVASFGYLVDISQKVNEQIKNIIGVLAYYLKGIEEFPKLKPFDVTIFTDEMVYEEPIYFALIMNGKSAGGFRKISPTSRIDDGVLDVLLFKKCPVLEIMPLLIQVWNGEHPESPYIEYFSTERLKIMCDESICSDLDGEAGVNFPMEISIQSKRLQIITTI</sequence>
<dbReference type="PANTHER" id="PTHR12358">
    <property type="entry name" value="SPHINGOSINE KINASE"/>
    <property type="match status" value="1"/>
</dbReference>
<dbReference type="PROSITE" id="PS50146">
    <property type="entry name" value="DAGK"/>
    <property type="match status" value="1"/>
</dbReference>
<comment type="similarity">
    <text evidence="2">Belongs to the diacylglycerol/lipid kinase family.</text>
</comment>
<keyword evidence="10" id="KW-0443">Lipid metabolism</keyword>
<dbReference type="InterPro" id="IPR017438">
    <property type="entry name" value="ATP-NAD_kinase_N"/>
</dbReference>
<dbReference type="InterPro" id="IPR050187">
    <property type="entry name" value="Lipid_Phosphate_FormReg"/>
</dbReference>
<evidence type="ECO:0000256" key="7">
    <source>
        <dbReference type="ARBA" id="ARBA00022777"/>
    </source>
</evidence>
<dbReference type="InterPro" id="IPR016064">
    <property type="entry name" value="NAD/diacylglycerol_kinase_sf"/>
</dbReference>
<evidence type="ECO:0000256" key="2">
    <source>
        <dbReference type="ARBA" id="ARBA00005983"/>
    </source>
</evidence>
<evidence type="ECO:0000313" key="14">
    <source>
        <dbReference type="EMBL" id="MBF4692952.1"/>
    </source>
</evidence>
<accession>A0ABR9ZR64</accession>
<dbReference type="EMBL" id="JADKNH010000004">
    <property type="protein sequence ID" value="MBF4692952.1"/>
    <property type="molecule type" value="Genomic_DNA"/>
</dbReference>
<dbReference type="SUPFAM" id="SSF111331">
    <property type="entry name" value="NAD kinase/diacylglycerol kinase-like"/>
    <property type="match status" value="1"/>
</dbReference>
<evidence type="ECO:0000256" key="11">
    <source>
        <dbReference type="ARBA" id="ARBA00023209"/>
    </source>
</evidence>
<evidence type="ECO:0000313" key="15">
    <source>
        <dbReference type="Proteomes" id="UP000614200"/>
    </source>
</evidence>
<reference evidence="14 15" key="1">
    <citation type="submission" date="2020-11" db="EMBL/GenBank/DDBJ databases">
        <title>Fusibacter basophilias sp. nov.</title>
        <authorList>
            <person name="Qiu D."/>
        </authorList>
    </citation>
    <scope>NUCLEOTIDE SEQUENCE [LARGE SCALE GENOMIC DNA]</scope>
    <source>
        <strain evidence="14 15">Q10-2</strain>
    </source>
</reference>
<keyword evidence="6" id="KW-0547">Nucleotide-binding</keyword>
<evidence type="ECO:0000256" key="12">
    <source>
        <dbReference type="ARBA" id="ARBA00023264"/>
    </source>
</evidence>
<dbReference type="InterPro" id="IPR045540">
    <property type="entry name" value="YegS/DAGK_C"/>
</dbReference>
<comment type="cofactor">
    <cofactor evidence="1">
        <name>Mg(2+)</name>
        <dbReference type="ChEBI" id="CHEBI:18420"/>
    </cofactor>
</comment>
<dbReference type="NCBIfam" id="TIGR00147">
    <property type="entry name" value="YegS/Rv2252/BmrU family lipid kinase"/>
    <property type="match status" value="1"/>
</dbReference>